<evidence type="ECO:0000313" key="2">
    <source>
        <dbReference type="EMBL" id="AHE54832.1"/>
    </source>
</evidence>
<dbReference type="AlphaFoldDB" id="W0AE51"/>
<dbReference type="HOGENOM" id="CLU_1270686_0_0_5"/>
<dbReference type="Pfam" id="PF13930">
    <property type="entry name" value="Endonuclea_NS_2"/>
    <property type="match status" value="1"/>
</dbReference>
<dbReference type="eggNOG" id="COG1864">
    <property type="taxonomic scope" value="Bacteria"/>
</dbReference>
<dbReference type="RefSeq" id="WP_025293034.1">
    <property type="nucleotide sequence ID" value="NZ_CP006644.1"/>
</dbReference>
<evidence type="ECO:0000259" key="1">
    <source>
        <dbReference type="Pfam" id="PF13930"/>
    </source>
</evidence>
<keyword evidence="3" id="KW-1185">Reference proteome</keyword>
<dbReference type="OrthoDB" id="7182479at2"/>
<protein>
    <recommendedName>
        <fullName evidence="1">Type VII secretion system protein EssD-like domain-containing protein</fullName>
    </recommendedName>
</protein>
<feature type="domain" description="Type VII secretion system protein EssD-like" evidence="1">
    <location>
        <begin position="119"/>
        <end position="243"/>
    </location>
</feature>
<dbReference type="PATRIC" id="fig|1123269.5.peg.3080"/>
<dbReference type="KEGG" id="ssan:NX02_15760"/>
<gene>
    <name evidence="2" type="ORF">NX02_15760</name>
</gene>
<reference evidence="2 3" key="1">
    <citation type="submission" date="2013-07" db="EMBL/GenBank/DDBJ databases">
        <title>Completed genome of Sphingomonas sanxanigenens NX02.</title>
        <authorList>
            <person name="Ma T."/>
            <person name="Huang H."/>
            <person name="Wu M."/>
            <person name="Li X."/>
            <person name="Li G."/>
        </authorList>
    </citation>
    <scope>NUCLEOTIDE SEQUENCE [LARGE SCALE GENOMIC DNA]</scope>
    <source>
        <strain evidence="2 3">NX02</strain>
    </source>
</reference>
<organism evidence="2 3">
    <name type="scientific">Sphingomonas sanxanigenens DSM 19645 = NX02</name>
    <dbReference type="NCBI Taxonomy" id="1123269"/>
    <lineage>
        <taxon>Bacteria</taxon>
        <taxon>Pseudomonadati</taxon>
        <taxon>Pseudomonadota</taxon>
        <taxon>Alphaproteobacteria</taxon>
        <taxon>Sphingomonadales</taxon>
        <taxon>Sphingomonadaceae</taxon>
        <taxon>Sphingomonas</taxon>
    </lineage>
</organism>
<accession>W0AE51</accession>
<name>W0AE51_9SPHN</name>
<proteinExistence type="predicted"/>
<sequence>MTNDSISGLPGQSGTHIPAAVGSTASVAASLIAGHRGANGALDAPALAAGVARRAGGDDDARAALEAAVGAQLSPVESGEFAAALDASAAGGGDRDRIVMDGGSKGDWPPELNARDLQPNTDYVVNGYTYQTDGQGRVTSAEGQLDLKTADRNSYQQGVSGREDRLPDDQGGHLIASIFNGPGDRVNLVPMNGNFNMGAWRDMERGFENALEAGKDVDVKIDVIYSSDSTRPEGFVINSEIDGVAQTDTFFNRPGGV</sequence>
<dbReference type="Gene3D" id="3.40.570.10">
    <property type="entry name" value="Extracellular Endonuclease, subunit A"/>
    <property type="match status" value="1"/>
</dbReference>
<dbReference type="InterPro" id="IPR044927">
    <property type="entry name" value="Endonuclea_NS_2"/>
</dbReference>
<dbReference type="InterPro" id="IPR044929">
    <property type="entry name" value="DNA/RNA_non-sp_Endonuclease_sf"/>
</dbReference>
<dbReference type="EMBL" id="CP006644">
    <property type="protein sequence ID" value="AHE54832.1"/>
    <property type="molecule type" value="Genomic_DNA"/>
</dbReference>
<dbReference type="Proteomes" id="UP000018851">
    <property type="component" value="Chromosome"/>
</dbReference>
<evidence type="ECO:0000313" key="3">
    <source>
        <dbReference type="Proteomes" id="UP000018851"/>
    </source>
</evidence>
<dbReference type="STRING" id="1123269.NX02_15760"/>